<proteinExistence type="predicted"/>
<keyword evidence="2" id="KW-1185">Reference proteome</keyword>
<organism evidence="1 2">
    <name type="scientific">Phlebia brevispora</name>
    <dbReference type="NCBI Taxonomy" id="194682"/>
    <lineage>
        <taxon>Eukaryota</taxon>
        <taxon>Fungi</taxon>
        <taxon>Dikarya</taxon>
        <taxon>Basidiomycota</taxon>
        <taxon>Agaricomycotina</taxon>
        <taxon>Agaricomycetes</taxon>
        <taxon>Polyporales</taxon>
        <taxon>Meruliaceae</taxon>
        <taxon>Phlebia</taxon>
    </lineage>
</organism>
<comment type="caution">
    <text evidence="1">The sequence shown here is derived from an EMBL/GenBank/DDBJ whole genome shotgun (WGS) entry which is preliminary data.</text>
</comment>
<reference evidence="1" key="1">
    <citation type="submission" date="2022-07" db="EMBL/GenBank/DDBJ databases">
        <title>Genome Sequence of Phlebia brevispora.</title>
        <authorList>
            <person name="Buettner E."/>
        </authorList>
    </citation>
    <scope>NUCLEOTIDE SEQUENCE</scope>
    <source>
        <strain evidence="1">MPL23</strain>
    </source>
</reference>
<gene>
    <name evidence="1" type="ORF">NM688_g8683</name>
</gene>
<dbReference type="Proteomes" id="UP001148662">
    <property type="component" value="Unassembled WGS sequence"/>
</dbReference>
<protein>
    <submittedName>
        <fullName evidence="1">Uncharacterized protein</fullName>
    </submittedName>
</protein>
<accession>A0ACC1RRR0</accession>
<name>A0ACC1RRR0_9APHY</name>
<dbReference type="EMBL" id="JANHOG010002412">
    <property type="protein sequence ID" value="KAJ3523702.1"/>
    <property type="molecule type" value="Genomic_DNA"/>
</dbReference>
<evidence type="ECO:0000313" key="1">
    <source>
        <dbReference type="EMBL" id="KAJ3523702.1"/>
    </source>
</evidence>
<evidence type="ECO:0000313" key="2">
    <source>
        <dbReference type="Proteomes" id="UP001148662"/>
    </source>
</evidence>
<sequence>MPRLRILAGPSLTELVPIEANSDVPTHIKSDGFDGQVAVYIKGFEGGSSHSPYFDHEKRKGITWSIQVQGRFLDTHCADDILFGNVFDRPLKLPWGFGAVLKFMKYVDPSLTEDFASRSRPWAFSPFVATMPHIHHTRTDESHSKPYFPRSRDPIAEDTSRLRTRTHTIAHGKFSWHKDRKQRKAHFANEAKRKEVVFGPNDLITADFCHHYLHFGSESIVLRLPGGISIDLLRYWDGQPVRFVCCQRAREGEQTDGLPWGKVFFCVALECEDDSRAEKRNPHVRNRLFGLLNLHDLLQVSRREIDEDLVLLTSIRRDILRRQPRYTTVRLFVHCNHGDSMPRLRILAGPSPAALTPISANSGEATDVSSEFFEGKVAVYIKNFADPNGNVRDSEYFASEVRKDVTWSIQVQGRFLKEFSANNILFGNVFDRPLPIPWGFSTILGFMQ</sequence>